<feature type="transmembrane region" description="Helical" evidence="2">
    <location>
        <begin position="55"/>
        <end position="75"/>
    </location>
</feature>
<organism evidence="4 5">
    <name type="scientific">Rufibacter hautae</name>
    <dbReference type="NCBI Taxonomy" id="2595005"/>
    <lineage>
        <taxon>Bacteria</taxon>
        <taxon>Pseudomonadati</taxon>
        <taxon>Bacteroidota</taxon>
        <taxon>Cytophagia</taxon>
        <taxon>Cytophagales</taxon>
        <taxon>Hymenobacteraceae</taxon>
        <taxon>Rufibacter</taxon>
    </lineage>
</organism>
<feature type="compositionally biased region" description="Polar residues" evidence="1">
    <location>
        <begin position="86"/>
        <end position="100"/>
    </location>
</feature>
<dbReference type="AlphaFoldDB" id="A0A5B6T7N3"/>
<reference evidence="4 5" key="1">
    <citation type="submission" date="2019-07" db="EMBL/GenBank/DDBJ databases">
        <title>Rufibacter sp. nov., isolated from lake sediment.</title>
        <authorList>
            <person name="Qu J.-H."/>
        </authorList>
    </citation>
    <scope>NUCLEOTIDE SEQUENCE [LARGE SCALE GENOMIC DNA]</scope>
    <source>
        <strain evidence="4 5">NBS58-1</strain>
    </source>
</reference>
<accession>A0A5B6T7N3</accession>
<name>A0A5B6T7N3_9BACT</name>
<comment type="caution">
    <text evidence="4">The sequence shown here is derived from an EMBL/GenBank/DDBJ whole genome shotgun (WGS) entry which is preliminary data.</text>
</comment>
<dbReference type="RefSeq" id="WP_149092125.1">
    <property type="nucleotide sequence ID" value="NZ_VKKY01000003.1"/>
</dbReference>
<dbReference type="EMBL" id="VKKY01000003">
    <property type="protein sequence ID" value="KAA3436166.1"/>
    <property type="molecule type" value="Genomic_DNA"/>
</dbReference>
<dbReference type="Proteomes" id="UP000324133">
    <property type="component" value="Unassembled WGS sequence"/>
</dbReference>
<feature type="domain" description="Outer membrane protein beta-barrel" evidence="3">
    <location>
        <begin position="339"/>
        <end position="530"/>
    </location>
</feature>
<sequence length="555" mass="60484">MKKSPADKEKGQSVEDIFRNGFSEAESAPPPRIWENVHREMENKELHRYRQQAKWYRSMAAALLLLLLSAGIIVWQQQESTPMVGQQEGTLASAAGQKNQKAPAASAPHGPAADVNLQESSVSEMKDVTEGTETEASESQITPEVLASVSRAFSGKQAQNEAVVKGAPNTGTYPLNEPRTAPSTGKAPQSTKENPAAPEALAEAKPESERIAIMDAERPVTDRTILAKGAEDKPFPWSAANNLAFSRGLPAGSDSAKAAPERSILVQKEAPITTLAQTPAAKKGNEAEESDVYKWSVTMAYSPQYAYAPVKLSDNSVMNAPAVGQNSSLYAQYREAVEEYNHSYTPTYSYAALVGASYQINDKWQLETGVLYTQNEATTTQSYLVYQGGLAVSPAGFDLGNSAGKSTPLVTSAFNNDVAARAITVDRTDRYNTRYRYQQVGLPVRLAYRLNMKKLYALFSGGLNMNLLVQNTIMPETNQITGVKYGLNDKDSPFRTVQWATTTSIGVGYDVTKKMSVLLAPEFTYSLSPMLRESQKQANTYQLGVSIGGRWRLAK</sequence>
<feature type="compositionally biased region" description="Basic and acidic residues" evidence="1">
    <location>
        <begin position="1"/>
        <end position="18"/>
    </location>
</feature>
<dbReference type="OrthoDB" id="891954at2"/>
<feature type="region of interest" description="Disordered" evidence="1">
    <location>
        <begin position="86"/>
        <end position="142"/>
    </location>
</feature>
<protein>
    <submittedName>
        <fullName evidence="4">PorT family protein</fullName>
    </submittedName>
</protein>
<feature type="region of interest" description="Disordered" evidence="1">
    <location>
        <begin position="1"/>
        <end position="29"/>
    </location>
</feature>
<keyword evidence="2" id="KW-0472">Membrane</keyword>
<feature type="region of interest" description="Disordered" evidence="1">
    <location>
        <begin position="158"/>
        <end position="207"/>
    </location>
</feature>
<feature type="compositionally biased region" description="Low complexity" evidence="1">
    <location>
        <begin position="102"/>
        <end position="113"/>
    </location>
</feature>
<keyword evidence="5" id="KW-1185">Reference proteome</keyword>
<evidence type="ECO:0000313" key="4">
    <source>
        <dbReference type="EMBL" id="KAA3436166.1"/>
    </source>
</evidence>
<dbReference type="Pfam" id="PF13568">
    <property type="entry name" value="OMP_b-brl_2"/>
    <property type="match status" value="1"/>
</dbReference>
<proteinExistence type="predicted"/>
<gene>
    <name evidence="4" type="ORF">FOA19_17335</name>
</gene>
<evidence type="ECO:0000259" key="3">
    <source>
        <dbReference type="Pfam" id="PF13568"/>
    </source>
</evidence>
<evidence type="ECO:0000313" key="5">
    <source>
        <dbReference type="Proteomes" id="UP000324133"/>
    </source>
</evidence>
<keyword evidence="2" id="KW-1133">Transmembrane helix</keyword>
<feature type="compositionally biased region" description="Polar residues" evidence="1">
    <location>
        <begin position="181"/>
        <end position="192"/>
    </location>
</feature>
<dbReference type="InterPro" id="IPR025665">
    <property type="entry name" value="Beta-barrel_OMP_2"/>
</dbReference>
<keyword evidence="2" id="KW-0812">Transmembrane</keyword>
<evidence type="ECO:0000256" key="2">
    <source>
        <dbReference type="SAM" id="Phobius"/>
    </source>
</evidence>
<evidence type="ECO:0000256" key="1">
    <source>
        <dbReference type="SAM" id="MobiDB-lite"/>
    </source>
</evidence>